<dbReference type="GO" id="GO:0000139">
    <property type="term" value="C:Golgi membrane"/>
    <property type="evidence" value="ECO:0007669"/>
    <property type="project" value="InterPro"/>
</dbReference>
<dbReference type="InterPro" id="IPR007271">
    <property type="entry name" value="Nuc_sug_transpt"/>
</dbReference>
<evidence type="ECO:0000256" key="1">
    <source>
        <dbReference type="ARBA" id="ARBA00004141"/>
    </source>
</evidence>
<dbReference type="Gene3D" id="1.10.3730.20">
    <property type="match status" value="1"/>
</dbReference>
<keyword evidence="4 6" id="KW-0472">Membrane</keyword>
<evidence type="ECO:0000313" key="7">
    <source>
        <dbReference type="EMBL" id="CAD8536585.1"/>
    </source>
</evidence>
<feature type="transmembrane region" description="Helical" evidence="6">
    <location>
        <begin position="248"/>
        <end position="269"/>
    </location>
</feature>
<feature type="transmembrane region" description="Helical" evidence="6">
    <location>
        <begin position="281"/>
        <end position="304"/>
    </location>
</feature>
<dbReference type="PIRSF" id="PIRSF005799">
    <property type="entry name" value="UDP-gal_transpt"/>
    <property type="match status" value="1"/>
</dbReference>
<dbReference type="EMBL" id="HBER01023695">
    <property type="protein sequence ID" value="CAD8536585.1"/>
    <property type="molecule type" value="Transcribed_RNA"/>
</dbReference>
<dbReference type="AlphaFoldDB" id="A0A7S0IZD6"/>
<keyword evidence="2 6" id="KW-0812">Transmembrane</keyword>
<sequence>MSLAVARKWGALTVFVAQNAGVVLIMRYSRIMPGAPYSSRVAVLAQECTKLPICSLFFAIESGGILAGVRALKDDLANNSIEWLQLGVPAFLYTLQNNALFIGLTNLEAAIAHVTYQTKILFTALFSICMLGKQLGRTQWLGLLMLVLGVVCVQGLLDQLLATRSVPPTSSPALPSRNGRRHKPASRMLEEEISEDFFPEDQWARMLAEAAGGSALVGMMAMLTASVCTSFASVYFEKMLKGSRKPSLWLRNIQLATYSGSIAYVTVLFEDDPLRATEGWLHGFTAITWGVVGMNVLGGLLVAVTIKYADNIVRGFAQAVAIIFGAIGSYFLFDFHFTASFMFGVLFVIAAILLYGGAIDPSELCSRLAQSVFPSRAKEGDDEVALIMERDGVPTPPLACSASLAIAQQQKKGEP</sequence>
<name>A0A7S0IZD6_9EUKA</name>
<feature type="transmembrane region" description="Helical" evidence="6">
    <location>
        <begin position="140"/>
        <end position="157"/>
    </location>
</feature>
<feature type="region of interest" description="Disordered" evidence="5">
    <location>
        <begin position="166"/>
        <end position="185"/>
    </location>
</feature>
<dbReference type="Pfam" id="PF04142">
    <property type="entry name" value="Nuc_sug_transp"/>
    <property type="match status" value="1"/>
</dbReference>
<comment type="subcellular location">
    <subcellularLocation>
        <location evidence="1">Membrane</location>
        <topology evidence="1">Multi-pass membrane protein</topology>
    </subcellularLocation>
</comment>
<evidence type="ECO:0000256" key="2">
    <source>
        <dbReference type="ARBA" id="ARBA00022692"/>
    </source>
</evidence>
<protein>
    <recommendedName>
        <fullName evidence="8">UDP-galactose transporter</fullName>
    </recommendedName>
</protein>
<evidence type="ECO:0000256" key="4">
    <source>
        <dbReference type="ARBA" id="ARBA00023136"/>
    </source>
</evidence>
<evidence type="ECO:0000256" key="3">
    <source>
        <dbReference type="ARBA" id="ARBA00022989"/>
    </source>
</evidence>
<evidence type="ECO:0000256" key="6">
    <source>
        <dbReference type="SAM" id="Phobius"/>
    </source>
</evidence>
<accession>A0A7S0IZD6</accession>
<dbReference type="InterPro" id="IPR037185">
    <property type="entry name" value="EmrE-like"/>
</dbReference>
<evidence type="ECO:0000256" key="5">
    <source>
        <dbReference type="SAM" id="MobiDB-lite"/>
    </source>
</evidence>
<feature type="transmembrane region" description="Helical" evidence="6">
    <location>
        <begin position="339"/>
        <end position="358"/>
    </location>
</feature>
<organism evidence="7">
    <name type="scientific">Calcidiscus leptoporus</name>
    <dbReference type="NCBI Taxonomy" id="127549"/>
    <lineage>
        <taxon>Eukaryota</taxon>
        <taxon>Haptista</taxon>
        <taxon>Haptophyta</taxon>
        <taxon>Prymnesiophyceae</taxon>
        <taxon>Coccolithales</taxon>
        <taxon>Calcidiscaceae</taxon>
        <taxon>Calcidiscus</taxon>
    </lineage>
</organism>
<keyword evidence="3 6" id="KW-1133">Transmembrane helix</keyword>
<evidence type="ECO:0008006" key="8">
    <source>
        <dbReference type="Google" id="ProtNLM"/>
    </source>
</evidence>
<proteinExistence type="predicted"/>
<dbReference type="GO" id="GO:0015165">
    <property type="term" value="F:pyrimidine nucleotide-sugar transmembrane transporter activity"/>
    <property type="evidence" value="ECO:0007669"/>
    <property type="project" value="InterPro"/>
</dbReference>
<dbReference type="SUPFAM" id="SSF103481">
    <property type="entry name" value="Multidrug resistance efflux transporter EmrE"/>
    <property type="match status" value="1"/>
</dbReference>
<dbReference type="NCBIfam" id="TIGR00803">
    <property type="entry name" value="nst"/>
    <property type="match status" value="1"/>
</dbReference>
<feature type="transmembrane region" description="Helical" evidence="6">
    <location>
        <begin position="215"/>
        <end position="236"/>
    </location>
</feature>
<reference evidence="7" key="1">
    <citation type="submission" date="2021-01" db="EMBL/GenBank/DDBJ databases">
        <authorList>
            <person name="Corre E."/>
            <person name="Pelletier E."/>
            <person name="Niang G."/>
            <person name="Scheremetjew M."/>
            <person name="Finn R."/>
            <person name="Kale V."/>
            <person name="Holt S."/>
            <person name="Cochrane G."/>
            <person name="Meng A."/>
            <person name="Brown T."/>
            <person name="Cohen L."/>
        </authorList>
    </citation>
    <scope>NUCLEOTIDE SEQUENCE</scope>
    <source>
        <strain evidence="7">RCC1130</strain>
    </source>
</reference>
<feature type="transmembrane region" description="Helical" evidence="6">
    <location>
        <begin position="316"/>
        <end position="333"/>
    </location>
</feature>
<dbReference type="PANTHER" id="PTHR10231">
    <property type="entry name" value="NUCLEOTIDE-SUGAR TRANSMEMBRANE TRANSPORTER"/>
    <property type="match status" value="1"/>
</dbReference>
<gene>
    <name evidence="7" type="ORF">CLEP1334_LOCUS11867</name>
</gene>